<sequence length="210" mass="23085">MKRMKLTLIALVGIFFTVGCGSSNDGGYITADNMRERFNFINDGFVSTRNSTQACIQGGTGDSYTIRTTFDHDNTPSSLNTNESVMTVITEEYRKSGCAGTAKHTVTQEYILFIGQEINQATRLEIDVLLSKFDFAFQDIRDFSEAILFGTNISVGEKFHTVIVGQGGLQTDTLKYGFANANEAHNGVTADFRASDVSKYTSGNTFLLQK</sequence>
<proteinExistence type="predicted"/>
<dbReference type="PROSITE" id="PS51257">
    <property type="entry name" value="PROKAR_LIPOPROTEIN"/>
    <property type="match status" value="1"/>
</dbReference>
<evidence type="ECO:0008006" key="2">
    <source>
        <dbReference type="Google" id="ProtNLM"/>
    </source>
</evidence>
<reference evidence="1" key="1">
    <citation type="submission" date="2016-10" db="EMBL/GenBank/DDBJ databases">
        <authorList>
            <person name="de Groot N.N."/>
        </authorList>
    </citation>
    <scope>NUCLEOTIDE SEQUENCE</scope>
</reference>
<name>A0A1W1D1D2_9ZZZZ</name>
<accession>A0A1W1D1D2</accession>
<dbReference type="AlphaFoldDB" id="A0A1W1D1D2"/>
<organism evidence="1">
    <name type="scientific">hydrothermal vent metagenome</name>
    <dbReference type="NCBI Taxonomy" id="652676"/>
    <lineage>
        <taxon>unclassified sequences</taxon>
        <taxon>metagenomes</taxon>
        <taxon>ecological metagenomes</taxon>
    </lineage>
</organism>
<evidence type="ECO:0000313" key="1">
    <source>
        <dbReference type="EMBL" id="SFV71829.1"/>
    </source>
</evidence>
<protein>
    <recommendedName>
        <fullName evidence="2">Lipoprotein</fullName>
    </recommendedName>
</protein>
<dbReference type="EMBL" id="FPHM01000318">
    <property type="protein sequence ID" value="SFV71829.1"/>
    <property type="molecule type" value="Genomic_DNA"/>
</dbReference>
<gene>
    <name evidence="1" type="ORF">MNB_SV-13-824</name>
</gene>